<dbReference type="InterPro" id="IPR002829">
    <property type="entry name" value="DUF116"/>
</dbReference>
<dbReference type="OrthoDB" id="120943at2157"/>
<dbReference type="PANTHER" id="PTHR43801:SF1">
    <property type="entry name" value="POLYPRENYL SYNTHETASE"/>
    <property type="match status" value="1"/>
</dbReference>
<dbReference type="PIRSF" id="PIRSF006594">
    <property type="entry name" value="UCP006594"/>
    <property type="match status" value="1"/>
</dbReference>
<proteinExistence type="predicted"/>
<gene>
    <name evidence="2" type="ORF">BK007_01195</name>
    <name evidence="3" type="ORF">BK009_00135</name>
    <name evidence="4" type="ORF">HG719_03015</name>
</gene>
<sequence length="234" mass="26079">MTISAFYQIFGQVVLVAGILLLILLSVTLILGRMLIEKDRLVFPKLLLFTMDVFYGLFKKFAENVGVDAKIVDNIGVEVRNKVNEKDFNKIKPKDTILVLPHCLRNTECEAKLDTSGLVCENCNRCVIGVLKNKGEEMGYKVFIIPGSTFLTKIVEQNSFKAVIGVACFQDLNLAMMKLSNFSCQGVPLLRDGCVNTKVDSRAVLEKMGVRLKEAKKLAPKSSCSQDPDKRGYF</sequence>
<keyword evidence="1" id="KW-1133">Transmembrane helix</keyword>
<evidence type="ECO:0000256" key="1">
    <source>
        <dbReference type="SAM" id="Phobius"/>
    </source>
</evidence>
<feature type="transmembrane region" description="Helical" evidence="1">
    <location>
        <begin position="6"/>
        <end position="31"/>
    </location>
</feature>
<keyword evidence="1" id="KW-0472">Membrane</keyword>
<dbReference type="RefSeq" id="WP_100906666.1">
    <property type="nucleotide sequence ID" value="NZ_CP017766.1"/>
</dbReference>
<accession>A0A2H4VF29</accession>
<protein>
    <submittedName>
        <fullName evidence="4">DUF116 domain-containing protein</fullName>
    </submittedName>
</protein>
<evidence type="ECO:0000313" key="3">
    <source>
        <dbReference type="EMBL" id="AUB61368.1"/>
    </source>
</evidence>
<dbReference type="Proteomes" id="UP000232631">
    <property type="component" value="Chromosome"/>
</dbReference>
<organism evidence="3 5">
    <name type="scientific">Methanobacterium subterraneum</name>
    <dbReference type="NCBI Taxonomy" id="59277"/>
    <lineage>
        <taxon>Archaea</taxon>
        <taxon>Methanobacteriati</taxon>
        <taxon>Methanobacteriota</taxon>
        <taxon>Methanomada group</taxon>
        <taxon>Methanobacteria</taxon>
        <taxon>Methanobacteriales</taxon>
        <taxon>Methanobacteriaceae</taxon>
        <taxon>Methanobacterium</taxon>
    </lineage>
</organism>
<dbReference type="Pfam" id="PF01976">
    <property type="entry name" value="DUF116"/>
    <property type="match status" value="1"/>
</dbReference>
<evidence type="ECO:0000313" key="5">
    <source>
        <dbReference type="Proteomes" id="UP000232631"/>
    </source>
</evidence>
<dbReference type="EMBL" id="CP017768">
    <property type="protein sequence ID" value="AUB61368.1"/>
    <property type="molecule type" value="Genomic_DNA"/>
</dbReference>
<dbReference type="EMBL" id="JABBYL010000010">
    <property type="protein sequence ID" value="NMO08809.1"/>
    <property type="molecule type" value="Genomic_DNA"/>
</dbReference>
<evidence type="ECO:0000313" key="2">
    <source>
        <dbReference type="EMBL" id="AUB56691.1"/>
    </source>
</evidence>
<dbReference type="AlphaFoldDB" id="A0A2H4VTF5"/>
<reference evidence="4 7" key="2">
    <citation type="submission" date="2020-04" db="EMBL/GenBank/DDBJ databases">
        <title>Draft genome of Methanobacterium subterraneum isolated from animal feces.</title>
        <authorList>
            <person name="Ouboter H.T."/>
            <person name="Berger S."/>
            <person name="Gungor E."/>
            <person name="Jetten M.S.M."/>
            <person name="Welte C.U."/>
        </authorList>
    </citation>
    <scope>NUCLEOTIDE SEQUENCE [LARGE SCALE GENOMIC DNA]</scope>
    <source>
        <strain evidence="4">HO_2020</strain>
    </source>
</reference>
<evidence type="ECO:0000313" key="7">
    <source>
        <dbReference type="Proteomes" id="UP000591058"/>
    </source>
</evidence>
<dbReference type="EMBL" id="CP017766">
    <property type="protein sequence ID" value="AUB56691.1"/>
    <property type="molecule type" value="Genomic_DNA"/>
</dbReference>
<dbReference type="GeneID" id="35123951"/>
<dbReference type="Proteomes" id="UP000232806">
    <property type="component" value="Chromosome"/>
</dbReference>
<dbReference type="Proteomes" id="UP000591058">
    <property type="component" value="Unassembled WGS sequence"/>
</dbReference>
<keyword evidence="5" id="KW-1185">Reference proteome</keyword>
<dbReference type="KEGG" id="msub:BK009_00135"/>
<evidence type="ECO:0000313" key="4">
    <source>
        <dbReference type="EMBL" id="NMO08809.1"/>
    </source>
</evidence>
<reference evidence="5 6" key="1">
    <citation type="submission" date="2016-10" db="EMBL/GenBank/DDBJ databases">
        <title>Comparative genomics between deep and shallow subseafloor isolates.</title>
        <authorList>
            <person name="Ishii S."/>
            <person name="Miller J.R."/>
            <person name="Sutton G."/>
            <person name="Suzuki S."/>
            <person name="Methe B."/>
            <person name="Inagaki F."/>
            <person name="Imachi H."/>
        </authorList>
    </citation>
    <scope>NUCLEOTIDE SEQUENCE [LARGE SCALE GENOMIC DNA]</scope>
    <source>
        <strain evidence="3 5">A8p</strain>
        <strain evidence="2 6">MO-MB1</strain>
    </source>
</reference>
<accession>A0A2H4VTF5</accession>
<name>A0A2H4VTF5_9EURY</name>
<dbReference type="PANTHER" id="PTHR43801">
    <property type="entry name" value="NUCLEOTIDE-BINDING PROTEIN-RELATED"/>
    <property type="match status" value="1"/>
</dbReference>
<keyword evidence="1" id="KW-0812">Transmembrane</keyword>
<evidence type="ECO:0000313" key="6">
    <source>
        <dbReference type="Proteomes" id="UP000232806"/>
    </source>
</evidence>